<proteinExistence type="predicted"/>
<protein>
    <submittedName>
        <fullName evidence="2">Uncharacterized protein</fullName>
    </submittedName>
</protein>
<sequence length="335" mass="35980">MGEGRECVFLCPHQAAGPVSDRPVSAFRDIDILRMLLKRHHVPPGAVTAALALSHFLHCNTPRPHVECVGFPAARACQPAQSYVLTSLATLCGSHLTAAASPVQTDHSSLAFSFSPFNPPPLSQMPLVEVTPRSAVPPFTELDLTKELPLYSFLISNKTLVWRGTYSHMILRHTEGLLPCARTQIHTRARRSGTRSRLHADRLQVPGGEEKLLLAMVHRSPPFPSNCNISAPKKATACGGGSIAGMEAMQNRAELHVSITSLSHYHITAIAVMTLARFLRGLIPYLLAEELGLSDIDSSPGAVEPVYLVALSDRSEPAGSPGDLLPAPHLTGGTV</sequence>
<feature type="region of interest" description="Disordered" evidence="1">
    <location>
        <begin position="314"/>
        <end position="335"/>
    </location>
</feature>
<dbReference type="AlphaFoldDB" id="A0A9N7Z1I9"/>
<dbReference type="Proteomes" id="UP001153269">
    <property type="component" value="Unassembled WGS sequence"/>
</dbReference>
<evidence type="ECO:0000256" key="1">
    <source>
        <dbReference type="SAM" id="MobiDB-lite"/>
    </source>
</evidence>
<accession>A0A9N7Z1I9</accession>
<evidence type="ECO:0000313" key="2">
    <source>
        <dbReference type="EMBL" id="CAB1446389.1"/>
    </source>
</evidence>
<name>A0A9N7Z1I9_PLEPL</name>
<reference evidence="2" key="1">
    <citation type="submission" date="2020-03" db="EMBL/GenBank/DDBJ databases">
        <authorList>
            <person name="Weist P."/>
        </authorList>
    </citation>
    <scope>NUCLEOTIDE SEQUENCE</scope>
</reference>
<gene>
    <name evidence="2" type="ORF">PLEPLA_LOCUS34116</name>
</gene>
<keyword evidence="3" id="KW-1185">Reference proteome</keyword>
<evidence type="ECO:0000313" key="3">
    <source>
        <dbReference type="Proteomes" id="UP001153269"/>
    </source>
</evidence>
<organism evidence="2 3">
    <name type="scientific">Pleuronectes platessa</name>
    <name type="common">European plaice</name>
    <dbReference type="NCBI Taxonomy" id="8262"/>
    <lineage>
        <taxon>Eukaryota</taxon>
        <taxon>Metazoa</taxon>
        <taxon>Chordata</taxon>
        <taxon>Craniata</taxon>
        <taxon>Vertebrata</taxon>
        <taxon>Euteleostomi</taxon>
        <taxon>Actinopterygii</taxon>
        <taxon>Neopterygii</taxon>
        <taxon>Teleostei</taxon>
        <taxon>Neoteleostei</taxon>
        <taxon>Acanthomorphata</taxon>
        <taxon>Carangaria</taxon>
        <taxon>Pleuronectiformes</taxon>
        <taxon>Pleuronectoidei</taxon>
        <taxon>Pleuronectidae</taxon>
        <taxon>Pleuronectes</taxon>
    </lineage>
</organism>
<dbReference type="EMBL" id="CADEAL010003914">
    <property type="protein sequence ID" value="CAB1446389.1"/>
    <property type="molecule type" value="Genomic_DNA"/>
</dbReference>
<comment type="caution">
    <text evidence="2">The sequence shown here is derived from an EMBL/GenBank/DDBJ whole genome shotgun (WGS) entry which is preliminary data.</text>
</comment>